<evidence type="ECO:0008006" key="5">
    <source>
        <dbReference type="Google" id="ProtNLM"/>
    </source>
</evidence>
<evidence type="ECO:0000313" key="4">
    <source>
        <dbReference type="Proteomes" id="UP000507470"/>
    </source>
</evidence>
<proteinExistence type="predicted"/>
<keyword evidence="2" id="KW-0472">Membrane</keyword>
<keyword evidence="4" id="KW-1185">Reference proteome</keyword>
<dbReference type="AlphaFoldDB" id="A0A6J8C223"/>
<keyword evidence="2" id="KW-1133">Transmembrane helix</keyword>
<accession>A0A6J8C223</accession>
<reference evidence="3 4" key="1">
    <citation type="submission" date="2020-06" db="EMBL/GenBank/DDBJ databases">
        <authorList>
            <person name="Li R."/>
            <person name="Bekaert M."/>
        </authorList>
    </citation>
    <scope>NUCLEOTIDE SEQUENCE [LARGE SCALE GENOMIC DNA]</scope>
    <source>
        <strain evidence="4">wild</strain>
    </source>
</reference>
<sequence length="157" mass="17830">MDDSNHSNQLSTKKHTPTSPKQSQSVIAEFSIYTVVIVPFFFGLIIHGCFSCHPCRLLQKKERQGFASLGEITQKDITPKCIHTLDALEIVKQDCQTVSTTTHTPTSQKQRTSDMGSLFSYHDITFYSGHQLSTTKHTQTSPEQSKIFTHKQYNFNF</sequence>
<evidence type="ECO:0000256" key="1">
    <source>
        <dbReference type="SAM" id="MobiDB-lite"/>
    </source>
</evidence>
<keyword evidence="2" id="KW-0812">Transmembrane</keyword>
<organism evidence="3 4">
    <name type="scientific">Mytilus coruscus</name>
    <name type="common">Sea mussel</name>
    <dbReference type="NCBI Taxonomy" id="42192"/>
    <lineage>
        <taxon>Eukaryota</taxon>
        <taxon>Metazoa</taxon>
        <taxon>Spiralia</taxon>
        <taxon>Lophotrochozoa</taxon>
        <taxon>Mollusca</taxon>
        <taxon>Bivalvia</taxon>
        <taxon>Autobranchia</taxon>
        <taxon>Pteriomorphia</taxon>
        <taxon>Mytilida</taxon>
        <taxon>Mytiloidea</taxon>
        <taxon>Mytilidae</taxon>
        <taxon>Mytilinae</taxon>
        <taxon>Mytilus</taxon>
    </lineage>
</organism>
<evidence type="ECO:0000256" key="2">
    <source>
        <dbReference type="SAM" id="Phobius"/>
    </source>
</evidence>
<feature type="transmembrane region" description="Helical" evidence="2">
    <location>
        <begin position="30"/>
        <end position="50"/>
    </location>
</feature>
<evidence type="ECO:0000313" key="3">
    <source>
        <dbReference type="EMBL" id="CAC5389551.1"/>
    </source>
</evidence>
<dbReference type="EMBL" id="CACVKT020004349">
    <property type="protein sequence ID" value="CAC5389551.1"/>
    <property type="molecule type" value="Genomic_DNA"/>
</dbReference>
<gene>
    <name evidence="3" type="ORF">MCOR_24706</name>
</gene>
<protein>
    <recommendedName>
        <fullName evidence="5">Transmembrane protein</fullName>
    </recommendedName>
</protein>
<dbReference type="Proteomes" id="UP000507470">
    <property type="component" value="Unassembled WGS sequence"/>
</dbReference>
<name>A0A6J8C223_MYTCO</name>
<feature type="region of interest" description="Disordered" evidence="1">
    <location>
        <begin position="1"/>
        <end position="20"/>
    </location>
</feature>